<feature type="compositionally biased region" description="Basic and acidic residues" evidence="1">
    <location>
        <begin position="37"/>
        <end position="59"/>
    </location>
</feature>
<dbReference type="Proteomes" id="UP000056968">
    <property type="component" value="Chromosome"/>
</dbReference>
<gene>
    <name evidence="3" type="ORF">ATN00_02000</name>
</gene>
<dbReference type="AlphaFoldDB" id="A0A0S3EV00"/>
<feature type="signal peptide" evidence="2">
    <location>
        <begin position="1"/>
        <end position="18"/>
    </location>
</feature>
<sequence length="81" mass="8485">MKLILAAITMMIATPAFAQSTAPADVHGQHTNQAGKTGHDRHEGHNMSSDCCEKMKTEGKAMPPSEAPAADPHAGHGTSQH</sequence>
<name>A0A0S3EV00_9SPHN</name>
<protein>
    <recommendedName>
        <fullName evidence="5">Copper resistance protein CopB</fullName>
    </recommendedName>
</protein>
<accession>A0A0S3EV00</accession>
<evidence type="ECO:0000313" key="3">
    <source>
        <dbReference type="EMBL" id="ALR19258.1"/>
    </source>
</evidence>
<dbReference type="STRING" id="1332080.ATN00_02000"/>
<keyword evidence="2" id="KW-0732">Signal</keyword>
<keyword evidence="4" id="KW-1185">Reference proteome</keyword>
<evidence type="ECO:0000313" key="4">
    <source>
        <dbReference type="Proteomes" id="UP000056968"/>
    </source>
</evidence>
<dbReference type="OrthoDB" id="7477854at2"/>
<feature type="region of interest" description="Disordered" evidence="1">
    <location>
        <begin position="20"/>
        <end position="81"/>
    </location>
</feature>
<dbReference type="RefSeq" id="WP_062061428.1">
    <property type="nucleotide sequence ID" value="NZ_CP013264.1"/>
</dbReference>
<evidence type="ECO:0008006" key="5">
    <source>
        <dbReference type="Google" id="ProtNLM"/>
    </source>
</evidence>
<evidence type="ECO:0000256" key="2">
    <source>
        <dbReference type="SAM" id="SignalP"/>
    </source>
</evidence>
<evidence type="ECO:0000256" key="1">
    <source>
        <dbReference type="SAM" id="MobiDB-lite"/>
    </source>
</evidence>
<reference evidence="3 4" key="1">
    <citation type="submission" date="2015-11" db="EMBL/GenBank/DDBJ databases">
        <title>A Two-component Flavoprotein Monooxygenase System MeaXY Responsible for para-Hydroxylation of 2-Methyl-6-ethylaniline and 2,6-Diethylaniline in Sphingobium baderi DE-13.</title>
        <authorList>
            <person name="Cheng M."/>
            <person name="Meng Q."/>
            <person name="Yang Y."/>
            <person name="Chu C."/>
            <person name="Yan X."/>
            <person name="He J."/>
            <person name="Li S."/>
        </authorList>
    </citation>
    <scope>NUCLEOTIDE SEQUENCE [LARGE SCALE GENOMIC DNA]</scope>
    <source>
        <strain evidence="3 4">DE-13</strain>
    </source>
</reference>
<organism evidence="3 4">
    <name type="scientific">Sphingobium baderi</name>
    <dbReference type="NCBI Taxonomy" id="1332080"/>
    <lineage>
        <taxon>Bacteria</taxon>
        <taxon>Pseudomonadati</taxon>
        <taxon>Pseudomonadota</taxon>
        <taxon>Alphaproteobacteria</taxon>
        <taxon>Sphingomonadales</taxon>
        <taxon>Sphingomonadaceae</taxon>
        <taxon>Sphingobium</taxon>
    </lineage>
</organism>
<dbReference type="KEGG" id="sbd:ATN00_02000"/>
<dbReference type="EMBL" id="CP013264">
    <property type="protein sequence ID" value="ALR19258.1"/>
    <property type="molecule type" value="Genomic_DNA"/>
</dbReference>
<feature type="chain" id="PRO_5006611657" description="Copper resistance protein CopB" evidence="2">
    <location>
        <begin position="19"/>
        <end position="81"/>
    </location>
</feature>
<proteinExistence type="predicted"/>